<name>A0A6J4UCW4_9BACT</name>
<evidence type="ECO:0000256" key="1">
    <source>
        <dbReference type="SAM" id="MobiDB-lite"/>
    </source>
</evidence>
<proteinExistence type="predicted"/>
<organism evidence="2">
    <name type="scientific">uncultured Thermomicrobiales bacterium</name>
    <dbReference type="NCBI Taxonomy" id="1645740"/>
    <lineage>
        <taxon>Bacteria</taxon>
        <taxon>Pseudomonadati</taxon>
        <taxon>Thermomicrobiota</taxon>
        <taxon>Thermomicrobia</taxon>
        <taxon>Thermomicrobiales</taxon>
        <taxon>environmental samples</taxon>
    </lineage>
</organism>
<reference evidence="2" key="1">
    <citation type="submission" date="2020-02" db="EMBL/GenBank/DDBJ databases">
        <authorList>
            <person name="Meier V. D."/>
        </authorList>
    </citation>
    <scope>NUCLEOTIDE SEQUENCE</scope>
    <source>
        <strain evidence="2">AVDCRST_MAG59</strain>
    </source>
</reference>
<feature type="region of interest" description="Disordered" evidence="1">
    <location>
        <begin position="1"/>
        <end position="47"/>
    </location>
</feature>
<sequence>AAARVPRGSRPLASDRRAGPLLGYRTVRPGGWMPGRRRRGMSTMPDL</sequence>
<evidence type="ECO:0000313" key="2">
    <source>
        <dbReference type="EMBL" id="CAA9547313.1"/>
    </source>
</evidence>
<dbReference type="AlphaFoldDB" id="A0A6J4UCW4"/>
<protein>
    <submittedName>
        <fullName evidence="2">Uncharacterized protein</fullName>
    </submittedName>
</protein>
<dbReference type="EMBL" id="CADCWF010000089">
    <property type="protein sequence ID" value="CAA9547313.1"/>
    <property type="molecule type" value="Genomic_DNA"/>
</dbReference>
<gene>
    <name evidence="2" type="ORF">AVDCRST_MAG59-1437</name>
</gene>
<accession>A0A6J4UCW4</accession>
<feature type="non-terminal residue" evidence="2">
    <location>
        <position position="1"/>
    </location>
</feature>
<feature type="non-terminal residue" evidence="2">
    <location>
        <position position="47"/>
    </location>
</feature>